<evidence type="ECO:0000313" key="1">
    <source>
        <dbReference type="EMBL" id="MBS5829593.1"/>
    </source>
</evidence>
<dbReference type="InterPro" id="IPR010262">
    <property type="entry name" value="Arylsulfotransferase_bact"/>
</dbReference>
<proteinExistence type="predicted"/>
<reference evidence="1" key="1">
    <citation type="submission" date="2021-02" db="EMBL/GenBank/DDBJ databases">
        <title>Infant gut strain persistence is associated with maternal origin, phylogeny, and functional potential including surface adhesion and iron acquisition.</title>
        <authorList>
            <person name="Lou Y.C."/>
        </authorList>
    </citation>
    <scope>NUCLEOTIDE SEQUENCE</scope>
    <source>
        <strain evidence="1">L3_101_000G1_dasL3_101_000G1_concoct_7_sub</strain>
    </source>
</reference>
<organism evidence="1 2">
    <name type="scientific">Campylobacter concisus</name>
    <dbReference type="NCBI Taxonomy" id="199"/>
    <lineage>
        <taxon>Bacteria</taxon>
        <taxon>Pseudomonadati</taxon>
        <taxon>Campylobacterota</taxon>
        <taxon>Epsilonproteobacteria</taxon>
        <taxon>Campylobacterales</taxon>
        <taxon>Campylobacteraceae</taxon>
        <taxon>Campylobacter</taxon>
    </lineage>
</organism>
<protein>
    <submittedName>
        <fullName evidence="1">Aryl-sulfate sulfotransferase</fullName>
    </submittedName>
</protein>
<accession>A0A9E1F8L6</accession>
<dbReference type="Proteomes" id="UP000824019">
    <property type="component" value="Unassembled WGS sequence"/>
</dbReference>
<dbReference type="PANTHER" id="PTHR35340:SF10">
    <property type="entry name" value="CYTOPLASMIC PROTEIN"/>
    <property type="match status" value="1"/>
</dbReference>
<dbReference type="EMBL" id="JAHAKR010000052">
    <property type="protein sequence ID" value="MBS5829593.1"/>
    <property type="molecule type" value="Genomic_DNA"/>
</dbReference>
<dbReference type="PANTHER" id="PTHR35340">
    <property type="entry name" value="PQQ ENZYME REPEAT PROTEIN-RELATED"/>
    <property type="match status" value="1"/>
</dbReference>
<dbReference type="AlphaFoldDB" id="A0A9E1F8L6"/>
<evidence type="ECO:0000313" key="2">
    <source>
        <dbReference type="Proteomes" id="UP000824019"/>
    </source>
</evidence>
<feature type="non-terminal residue" evidence="1">
    <location>
        <position position="1"/>
    </location>
</feature>
<dbReference type="InterPro" id="IPR053143">
    <property type="entry name" value="Arylsulfate_ST"/>
</dbReference>
<name>A0A9E1F8L6_9BACT</name>
<dbReference type="GO" id="GO:0004062">
    <property type="term" value="F:aryl sulfotransferase activity"/>
    <property type="evidence" value="ECO:0007669"/>
    <property type="project" value="InterPro"/>
</dbReference>
<gene>
    <name evidence="1" type="ORF">KIC69_02015</name>
</gene>
<sequence length="213" mass="24627">ESDDSIILSLRHQGIVKIGRDKKVKWILASPEGWSEDFKAKVLTPVDSKGNKIKCENSKCEGEFDWSWTQHTAWLTPRYENKGDIKHLSVFDNGDARGMEQPAFKEEKYSRAVEYKIDEKKGTVEQTWQFGKERGFDFYSAVTSNVEWQKDKSTYFISSSNVNLLRPDKTIKMVLVEIDPKTNDIKFEMDVDSASRDDVAYRAMVIDPEVFSY</sequence>
<comment type="caution">
    <text evidence="1">The sequence shown here is derived from an EMBL/GenBank/DDBJ whole genome shotgun (WGS) entry which is preliminary data.</text>
</comment>
<dbReference type="Pfam" id="PF05935">
    <property type="entry name" value="Arylsulfotrans"/>
    <property type="match status" value="1"/>
</dbReference>